<gene>
    <name evidence="2" type="ORF">OP10G_3739</name>
</gene>
<dbReference type="Proteomes" id="UP000027982">
    <property type="component" value="Chromosome"/>
</dbReference>
<dbReference type="AlphaFoldDB" id="A0A068NUU2"/>
<dbReference type="HOGENOM" id="CLU_838747_0_0_0"/>
<evidence type="ECO:0000313" key="2">
    <source>
        <dbReference type="EMBL" id="AIE87107.1"/>
    </source>
</evidence>
<sequence length="331" mass="36946">MFFHVCGLLLSMTSAAGMQTNSGFGVPRVARFYGGALGAVSLQFDDSMISQLQNAVPLLNARNLRATFFINPARPQHQAHVREWEVDVPNAGHELANHTLSHNGAKSLEEVEKEIAKCSDVLRRVYGSRPRLMTFGQPGGVPWDFAPADLRPIFKKQLLVPAVNRTFFDETKLDPVTLAQQAIDRRSWVQIGMHGTGGEWLSTSVPTLTRLLDFLADRRSTLWTAPTIEVYKYSVERDAAAPSLLTNVTFRGFDVKVDCDTVHVEKFGHPFTQLYDQPLTMEVEVPNTWRRFTVKQAGQTKDLATVDFGAQHLARFDILPNTGSAHVERAQ</sequence>
<evidence type="ECO:0000259" key="1">
    <source>
        <dbReference type="Pfam" id="PF01522"/>
    </source>
</evidence>
<dbReference type="InterPro" id="IPR050248">
    <property type="entry name" value="Polysacc_deacetylase_ArnD"/>
</dbReference>
<dbReference type="GO" id="GO:0005975">
    <property type="term" value="P:carbohydrate metabolic process"/>
    <property type="evidence" value="ECO:0007669"/>
    <property type="project" value="InterPro"/>
</dbReference>
<evidence type="ECO:0000313" key="3">
    <source>
        <dbReference type="Proteomes" id="UP000027982"/>
    </source>
</evidence>
<dbReference type="SUPFAM" id="SSF88713">
    <property type="entry name" value="Glycoside hydrolase/deacetylase"/>
    <property type="match status" value="1"/>
</dbReference>
<dbReference type="Gene3D" id="3.20.20.370">
    <property type="entry name" value="Glycoside hydrolase/deacetylase"/>
    <property type="match status" value="1"/>
</dbReference>
<feature type="domain" description="NodB homology" evidence="1">
    <location>
        <begin position="39"/>
        <end position="135"/>
    </location>
</feature>
<dbReference type="STRING" id="661478.OP10G_3739"/>
<dbReference type="InterPro" id="IPR002509">
    <property type="entry name" value="NODB_dom"/>
</dbReference>
<dbReference type="RefSeq" id="WP_025228971.1">
    <property type="nucleotide sequence ID" value="NZ_CP007139.1"/>
</dbReference>
<dbReference type="OrthoDB" id="184768at2"/>
<name>A0A068NUU2_FIMGI</name>
<accession>A0A068NUU2</accession>
<protein>
    <submittedName>
        <fullName evidence="2">Polysaccharide deacetylase</fullName>
    </submittedName>
</protein>
<keyword evidence="3" id="KW-1185">Reference proteome</keyword>
<dbReference type="Pfam" id="PF01522">
    <property type="entry name" value="Polysacc_deac_1"/>
    <property type="match status" value="1"/>
</dbReference>
<dbReference type="KEGG" id="fgi:OP10G_3739"/>
<dbReference type="EMBL" id="CP007139">
    <property type="protein sequence ID" value="AIE87107.1"/>
    <property type="molecule type" value="Genomic_DNA"/>
</dbReference>
<dbReference type="PANTHER" id="PTHR10587">
    <property type="entry name" value="GLYCOSYL TRANSFERASE-RELATED"/>
    <property type="match status" value="1"/>
</dbReference>
<dbReference type="GO" id="GO:0016810">
    <property type="term" value="F:hydrolase activity, acting on carbon-nitrogen (but not peptide) bonds"/>
    <property type="evidence" value="ECO:0007669"/>
    <property type="project" value="InterPro"/>
</dbReference>
<organism evidence="2 3">
    <name type="scientific">Fimbriimonas ginsengisoli Gsoil 348</name>
    <dbReference type="NCBI Taxonomy" id="661478"/>
    <lineage>
        <taxon>Bacteria</taxon>
        <taxon>Bacillati</taxon>
        <taxon>Armatimonadota</taxon>
        <taxon>Fimbriimonadia</taxon>
        <taxon>Fimbriimonadales</taxon>
        <taxon>Fimbriimonadaceae</taxon>
        <taxon>Fimbriimonas</taxon>
    </lineage>
</organism>
<dbReference type="InterPro" id="IPR011330">
    <property type="entry name" value="Glyco_hydro/deAcase_b/a-brl"/>
</dbReference>
<reference evidence="2 3" key="1">
    <citation type="journal article" date="2014" name="PLoS ONE">
        <title>The first complete genome sequence of the class fimbriimonadia in the phylum armatimonadetes.</title>
        <authorList>
            <person name="Hu Z.Y."/>
            <person name="Wang Y.Z."/>
            <person name="Im W.T."/>
            <person name="Wang S.Y."/>
            <person name="Zhao G.P."/>
            <person name="Zheng H.J."/>
            <person name="Quan Z.X."/>
        </authorList>
    </citation>
    <scope>NUCLEOTIDE SEQUENCE [LARGE SCALE GENOMIC DNA]</scope>
    <source>
        <strain evidence="2">Gsoil 348</strain>
    </source>
</reference>
<dbReference type="eggNOG" id="COG0726">
    <property type="taxonomic scope" value="Bacteria"/>
</dbReference>
<proteinExistence type="predicted"/>